<dbReference type="InterPro" id="IPR044294">
    <property type="entry name" value="Lipase-like"/>
</dbReference>
<comment type="similarity">
    <text evidence="1">Belongs to the putative lipase ROG1 family.</text>
</comment>
<feature type="domain" description="DUF676" evidence="4">
    <location>
        <begin position="8"/>
        <end position="206"/>
    </location>
</feature>
<dbReference type="InterPro" id="IPR007751">
    <property type="entry name" value="DUF676_lipase-like"/>
</dbReference>
<keyword evidence="3" id="KW-0472">Membrane</keyword>
<dbReference type="SUPFAM" id="SSF53474">
    <property type="entry name" value="alpha/beta-Hydrolases"/>
    <property type="match status" value="1"/>
</dbReference>
<evidence type="ECO:0000313" key="5">
    <source>
        <dbReference type="EMBL" id="RXK37010.1"/>
    </source>
</evidence>
<dbReference type="Pfam" id="PF05057">
    <property type="entry name" value="DUF676"/>
    <property type="match status" value="1"/>
</dbReference>
<evidence type="ECO:0000259" key="4">
    <source>
        <dbReference type="Pfam" id="PF05057"/>
    </source>
</evidence>
<comment type="caution">
    <text evidence="5">The sequence shown here is derived from an EMBL/GenBank/DDBJ whole genome shotgun (WGS) entry which is preliminary data.</text>
</comment>
<accession>A0A4Q1BHE4</accession>
<feature type="region of interest" description="Disordered" evidence="2">
    <location>
        <begin position="256"/>
        <end position="295"/>
    </location>
</feature>
<dbReference type="Gene3D" id="3.40.50.1820">
    <property type="entry name" value="alpha/beta hydrolase"/>
    <property type="match status" value="1"/>
</dbReference>
<dbReference type="InParanoid" id="A0A4Q1BHE4"/>
<feature type="transmembrane region" description="Helical" evidence="3">
    <location>
        <begin position="334"/>
        <end position="357"/>
    </location>
</feature>
<protein>
    <recommendedName>
        <fullName evidence="4">DUF676 domain-containing protein</fullName>
    </recommendedName>
</protein>
<feature type="region of interest" description="Disordered" evidence="2">
    <location>
        <begin position="388"/>
        <end position="435"/>
    </location>
</feature>
<organism evidence="5 6">
    <name type="scientific">Tremella mesenterica</name>
    <name type="common">Jelly fungus</name>
    <dbReference type="NCBI Taxonomy" id="5217"/>
    <lineage>
        <taxon>Eukaryota</taxon>
        <taxon>Fungi</taxon>
        <taxon>Dikarya</taxon>
        <taxon>Basidiomycota</taxon>
        <taxon>Agaricomycotina</taxon>
        <taxon>Tremellomycetes</taxon>
        <taxon>Tremellales</taxon>
        <taxon>Tremellaceae</taxon>
        <taxon>Tremella</taxon>
    </lineage>
</organism>
<dbReference type="AlphaFoldDB" id="A0A4Q1BHE4"/>
<dbReference type="InterPro" id="IPR029058">
    <property type="entry name" value="AB_hydrolase_fold"/>
</dbReference>
<dbReference type="OrthoDB" id="273452at2759"/>
<dbReference type="PANTHER" id="PTHR12482">
    <property type="entry name" value="LIPASE ROG1-RELATED-RELATED"/>
    <property type="match status" value="1"/>
</dbReference>
<feature type="compositionally biased region" description="Basic and acidic residues" evidence="2">
    <location>
        <begin position="256"/>
        <end position="268"/>
    </location>
</feature>
<keyword evidence="6" id="KW-1185">Reference proteome</keyword>
<dbReference type="VEuPathDB" id="FungiDB:TREMEDRAFT_65813"/>
<keyword evidence="3" id="KW-0812">Transmembrane</keyword>
<feature type="compositionally biased region" description="Acidic residues" evidence="2">
    <location>
        <begin position="282"/>
        <end position="295"/>
    </location>
</feature>
<feature type="compositionally biased region" description="Low complexity" evidence="2">
    <location>
        <begin position="411"/>
        <end position="431"/>
    </location>
</feature>
<evidence type="ECO:0000256" key="3">
    <source>
        <dbReference type="SAM" id="Phobius"/>
    </source>
</evidence>
<evidence type="ECO:0000256" key="2">
    <source>
        <dbReference type="SAM" id="MobiDB-lite"/>
    </source>
</evidence>
<evidence type="ECO:0000313" key="6">
    <source>
        <dbReference type="Proteomes" id="UP000289152"/>
    </source>
</evidence>
<evidence type="ECO:0000256" key="1">
    <source>
        <dbReference type="ARBA" id="ARBA00007920"/>
    </source>
</evidence>
<dbReference type="PANTHER" id="PTHR12482:SF62">
    <property type="entry name" value="LIPASE ROG1-RELATED"/>
    <property type="match status" value="1"/>
</dbReference>
<sequence>MSTNKPTRTHLILLLHGLYGSPDNLTVCAQELNKATSKSSLQVKVLVAKSYMGSHTWDGIDINARRVYKELHAHIDLLKKENQEVTAFSIMGYSLGGCIARYLLGLLAMDPGFFKRHEPVGFSTFASPYLGVLKYRTRMNTFVHSIGRRVLSRTGQQLYMLDKDHGRPLLSVLADPDLIFLQTLKRFPRILVIANGCHDLTVPYPTATFSLSDPFVDYATNGLMVETDPDHVVTSFRLPGRSSTSMYDKHNSSFNLKNEKLSNDDSRPSDGGTQVNRRVMEENNEEEEDHEEDEVEDLLGLTTQTRVVEQVRKRHFIPPVFVLPYPFPFSHLPLLIAPIWFLFAIIVALSALVLIAIQSQYRLRSLLHPSSEHTPLLTLSKPYLSNTSSDPSHSLTKHLENKKDRSITSTPSRFADSESSSRSTSPLYTESPDSEHSSLVPLLLTEEQKVIVRNLNGELPQVQKVVAWFPYAFNSHAMLIVRSGARFPWQEDARGLVRRWAEWMIDGPSTI</sequence>
<name>A0A4Q1BHE4_TREME</name>
<dbReference type="EMBL" id="SDIL01000080">
    <property type="protein sequence ID" value="RXK37010.1"/>
    <property type="molecule type" value="Genomic_DNA"/>
</dbReference>
<keyword evidence="3" id="KW-1133">Transmembrane helix</keyword>
<dbReference type="Proteomes" id="UP000289152">
    <property type="component" value="Unassembled WGS sequence"/>
</dbReference>
<reference evidence="5 6" key="1">
    <citation type="submission" date="2016-06" db="EMBL/GenBank/DDBJ databases">
        <title>Evolution of pathogenesis and genome organization in the Tremellales.</title>
        <authorList>
            <person name="Cuomo C."/>
            <person name="Litvintseva A."/>
            <person name="Heitman J."/>
            <person name="Chen Y."/>
            <person name="Sun S."/>
            <person name="Springer D."/>
            <person name="Dromer F."/>
            <person name="Young S."/>
            <person name="Zeng Q."/>
            <person name="Chapman S."/>
            <person name="Gujja S."/>
            <person name="Saif S."/>
            <person name="Birren B."/>
        </authorList>
    </citation>
    <scope>NUCLEOTIDE SEQUENCE [LARGE SCALE GENOMIC DNA]</scope>
    <source>
        <strain evidence="5 6">ATCC 28783</strain>
    </source>
</reference>
<feature type="compositionally biased region" description="Basic and acidic residues" evidence="2">
    <location>
        <begin position="397"/>
        <end position="406"/>
    </location>
</feature>
<proteinExistence type="inferred from homology"/>
<gene>
    <name evidence="5" type="ORF">M231_05717</name>
</gene>